<feature type="region of interest" description="Disordered" evidence="1">
    <location>
        <begin position="17"/>
        <end position="54"/>
    </location>
</feature>
<evidence type="ECO:0000256" key="1">
    <source>
        <dbReference type="SAM" id="MobiDB-lite"/>
    </source>
</evidence>
<protein>
    <submittedName>
        <fullName evidence="2">Uncharacterized protein</fullName>
    </submittedName>
</protein>
<feature type="compositionally biased region" description="Basic residues" evidence="1">
    <location>
        <begin position="43"/>
        <end position="54"/>
    </location>
</feature>
<accession>A0A5K0WMW5</accession>
<dbReference type="AlphaFoldDB" id="A0A5K0WMW5"/>
<organism evidence="2">
    <name type="scientific">Nymphaea colorata</name>
    <name type="common">pocket water lily</name>
    <dbReference type="NCBI Taxonomy" id="210225"/>
    <lineage>
        <taxon>Eukaryota</taxon>
        <taxon>Viridiplantae</taxon>
        <taxon>Streptophyta</taxon>
        <taxon>Embryophyta</taxon>
        <taxon>Tracheophyta</taxon>
        <taxon>Spermatophyta</taxon>
        <taxon>Magnoliopsida</taxon>
        <taxon>Nymphaeales</taxon>
        <taxon>Nymphaeaceae</taxon>
        <taxon>Nymphaea</taxon>
    </lineage>
</organism>
<sequence>MELQTRMDTSAAILSFRAPCLSRQPSSGEHESPPAPFSARTERGRRTRKRRRGLRFVMAQSKEAEGGGGLPKFI</sequence>
<reference evidence="2" key="1">
    <citation type="submission" date="2019-09" db="EMBL/GenBank/DDBJ databases">
        <authorList>
            <person name="Zhang L."/>
        </authorList>
    </citation>
    <scope>NUCLEOTIDE SEQUENCE</scope>
</reference>
<dbReference type="EMBL" id="LR721775">
    <property type="protein sequence ID" value="VVV53672.1"/>
    <property type="molecule type" value="Genomic_DNA"/>
</dbReference>
<gene>
    <name evidence="2" type="ORF">NYM_LOCUS3811</name>
</gene>
<name>A0A5K0WMW5_9MAGN</name>
<proteinExistence type="predicted"/>
<dbReference type="Gramene" id="NC10G0032950.1">
    <property type="protein sequence ID" value="NC10G0032950.1:cds"/>
    <property type="gene ID" value="NC10G0032950"/>
</dbReference>
<evidence type="ECO:0000313" key="2">
    <source>
        <dbReference type="EMBL" id="VVV53672.1"/>
    </source>
</evidence>